<reference evidence="4" key="1">
    <citation type="submission" date="2022-01" db="EMBL/GenBank/DDBJ databases">
        <authorList>
            <person name="Braso-Vives M."/>
        </authorList>
    </citation>
    <scope>NUCLEOTIDE SEQUENCE</scope>
</reference>
<dbReference type="GO" id="GO:0004364">
    <property type="term" value="F:glutathione transferase activity"/>
    <property type="evidence" value="ECO:0007669"/>
    <property type="project" value="UniProtKB-EC"/>
</dbReference>
<dbReference type="SUPFAM" id="SSF47616">
    <property type="entry name" value="GST C-terminal domain-like"/>
    <property type="match status" value="1"/>
</dbReference>
<dbReference type="SFLD" id="SFLDG00363">
    <property type="entry name" value="AMPS_(cytGST):_Alpha-__Mu-__Pi"/>
    <property type="match status" value="1"/>
</dbReference>
<feature type="domain" description="GST N-terminal" evidence="2">
    <location>
        <begin position="20"/>
        <end position="102"/>
    </location>
</feature>
<dbReference type="SFLD" id="SFLDS00019">
    <property type="entry name" value="Glutathione_Transferase_(cytos"/>
    <property type="match status" value="1"/>
</dbReference>
<evidence type="ECO:0000259" key="3">
    <source>
        <dbReference type="PROSITE" id="PS50405"/>
    </source>
</evidence>
<dbReference type="InterPro" id="IPR004045">
    <property type="entry name" value="Glutathione_S-Trfase_N"/>
</dbReference>
<dbReference type="SUPFAM" id="SSF52833">
    <property type="entry name" value="Thioredoxin-like"/>
    <property type="match status" value="1"/>
</dbReference>
<organism evidence="4 5">
    <name type="scientific">Branchiostoma lanceolatum</name>
    <name type="common">Common lancelet</name>
    <name type="synonym">Amphioxus lanceolatum</name>
    <dbReference type="NCBI Taxonomy" id="7740"/>
    <lineage>
        <taxon>Eukaryota</taxon>
        <taxon>Metazoa</taxon>
        <taxon>Chordata</taxon>
        <taxon>Cephalochordata</taxon>
        <taxon>Leptocardii</taxon>
        <taxon>Amphioxiformes</taxon>
        <taxon>Branchiostomatidae</taxon>
        <taxon>Branchiostoma</taxon>
    </lineage>
</organism>
<evidence type="ECO:0000256" key="1">
    <source>
        <dbReference type="ARBA" id="ARBA00012452"/>
    </source>
</evidence>
<dbReference type="InterPro" id="IPR050213">
    <property type="entry name" value="GST_superfamily"/>
</dbReference>
<gene>
    <name evidence="4" type="primary">GSTP1</name>
    <name evidence="4" type="ORF">BLAG_LOCUS15611</name>
</gene>
<dbReference type="PROSITE" id="PS50405">
    <property type="entry name" value="GST_CTER"/>
    <property type="match status" value="1"/>
</dbReference>
<dbReference type="InterPro" id="IPR036282">
    <property type="entry name" value="Glutathione-S-Trfase_C_sf"/>
</dbReference>
<dbReference type="InterPro" id="IPR040079">
    <property type="entry name" value="Glutathione_S-Trfase"/>
</dbReference>
<dbReference type="FunFam" id="1.20.1050.10:FF:000030">
    <property type="entry name" value="Glutathione S-transferase S1"/>
    <property type="match status" value="1"/>
</dbReference>
<evidence type="ECO:0000259" key="2">
    <source>
        <dbReference type="PROSITE" id="PS50404"/>
    </source>
</evidence>
<dbReference type="PROSITE" id="PS50404">
    <property type="entry name" value="GST_NTER"/>
    <property type="match status" value="1"/>
</dbReference>
<dbReference type="EMBL" id="OV696688">
    <property type="protein sequence ID" value="CAH1257846.1"/>
    <property type="molecule type" value="Genomic_DNA"/>
</dbReference>
<dbReference type="PANTHER" id="PTHR11571:SF150">
    <property type="entry name" value="GLUTATHIONE S-TRANSFERASE"/>
    <property type="match status" value="1"/>
</dbReference>
<dbReference type="InterPro" id="IPR004046">
    <property type="entry name" value="GST_C"/>
</dbReference>
<dbReference type="GO" id="GO:0006749">
    <property type="term" value="P:glutathione metabolic process"/>
    <property type="evidence" value="ECO:0007669"/>
    <property type="project" value="TreeGrafter"/>
</dbReference>
<dbReference type="EC" id="2.5.1.18" evidence="1"/>
<evidence type="ECO:0000313" key="5">
    <source>
        <dbReference type="Proteomes" id="UP000838412"/>
    </source>
</evidence>
<dbReference type="SFLD" id="SFLDG01205">
    <property type="entry name" value="AMPS.1"/>
    <property type="match status" value="1"/>
</dbReference>
<dbReference type="CDD" id="cd03039">
    <property type="entry name" value="GST_N_Sigma_like"/>
    <property type="match status" value="1"/>
</dbReference>
<dbReference type="Gene3D" id="1.20.1050.130">
    <property type="match status" value="1"/>
</dbReference>
<protein>
    <recommendedName>
        <fullName evidence="1">glutathione transferase</fullName>
        <ecNumber evidence="1">2.5.1.18</ecNumber>
    </recommendedName>
</protein>
<name>A0A8J9ZNA4_BRALA</name>
<proteinExistence type="predicted"/>
<keyword evidence="5" id="KW-1185">Reference proteome</keyword>
<dbReference type="Pfam" id="PF14497">
    <property type="entry name" value="GST_C_3"/>
    <property type="match status" value="1"/>
</dbReference>
<dbReference type="InterPro" id="IPR036249">
    <property type="entry name" value="Thioredoxin-like_sf"/>
</dbReference>
<dbReference type="Proteomes" id="UP000838412">
    <property type="component" value="Chromosome 3"/>
</dbReference>
<evidence type="ECO:0000313" key="4">
    <source>
        <dbReference type="EMBL" id="CAH1257846.1"/>
    </source>
</evidence>
<dbReference type="InterPro" id="IPR010987">
    <property type="entry name" value="Glutathione-S-Trfase_C-like"/>
</dbReference>
<dbReference type="CDD" id="cd03192">
    <property type="entry name" value="GST_C_Sigma_like"/>
    <property type="match status" value="1"/>
</dbReference>
<dbReference type="OrthoDB" id="414243at2759"/>
<feature type="domain" description="GST C-terminal" evidence="3">
    <location>
        <begin position="104"/>
        <end position="233"/>
    </location>
</feature>
<sequence>MGSGSSTPRPKEVKPKTKSKSFRFHYFDGKGRGEVVRLAFVLAGLDFDDVRHTMEEWTNMKQTGEFTGPFNQLPWLALDDGTTISQTRAVLRLIAREGGFDGDTNLDAAKADEITDAVEDIKDAFFVTIFEKDEEKKASVEGEFWDNKLPTRLSQLEILLEANNGGQGFFVGKAMTHADLEMFSLLDMLESSSKERDLLGMLGAVPLIKAHKERVANHPKIAEYLQTREETPL</sequence>
<accession>A0A8J9ZNA4</accession>
<dbReference type="AlphaFoldDB" id="A0A8J9ZNA4"/>
<dbReference type="PANTHER" id="PTHR11571">
    <property type="entry name" value="GLUTATHIONE S-TRANSFERASE"/>
    <property type="match status" value="1"/>
</dbReference>